<dbReference type="Proteomes" id="UP000004535">
    <property type="component" value="Unassembled WGS sequence"/>
</dbReference>
<gene>
    <name evidence="1" type="ORF">BURMUCGD2_2243</name>
</gene>
<evidence type="ECO:0000313" key="2">
    <source>
        <dbReference type="Proteomes" id="UP000004535"/>
    </source>
</evidence>
<comment type="caution">
    <text evidence="1">The sequence shown here is derived from an EMBL/GenBank/DDBJ whole genome shotgun (WGS) entry which is preliminary data.</text>
</comment>
<dbReference type="EMBL" id="ACFC01000003">
    <property type="protein sequence ID" value="EEE08026.1"/>
    <property type="molecule type" value="Genomic_DNA"/>
</dbReference>
<sequence>MRTRHYKSAARCRFRPAQLARDARRGRRARRCDGWPMCIHL</sequence>
<protein>
    <submittedName>
        <fullName evidence="1">Uncharacterized protein</fullName>
    </submittedName>
</protein>
<accession>B9BN16</accession>
<dbReference type="AlphaFoldDB" id="B9BN16"/>
<name>B9BN16_9BURK</name>
<reference evidence="1 2" key="1">
    <citation type="journal article" date="2012" name="J. Bacteriol.">
        <title>Draft Genome Sequence Determination for Cystic Fibrosis and Chronic Granulomatous Disease Burkholderia multivorans Isolates.</title>
        <authorList>
            <person name="Varga J.J."/>
            <person name="Losada L."/>
            <person name="Zelazny A.M."/>
            <person name="Brinkac L."/>
            <person name="Harkins D."/>
            <person name="Radune D."/>
            <person name="Hostetler J."/>
            <person name="Sampaio E.P."/>
            <person name="Ronning C.M."/>
            <person name="Nierman W.C."/>
            <person name="Greenberg D.E."/>
            <person name="Holland S.M."/>
            <person name="Goldberg J.B."/>
        </authorList>
    </citation>
    <scope>NUCLEOTIDE SEQUENCE [LARGE SCALE GENOMIC DNA]</scope>
    <source>
        <strain evidence="1 2">CGD2</strain>
    </source>
</reference>
<proteinExistence type="predicted"/>
<evidence type="ECO:0000313" key="1">
    <source>
        <dbReference type="EMBL" id="EEE08026.1"/>
    </source>
</evidence>
<organism evidence="1 2">
    <name type="scientific">Burkholderia multivorans CGD2</name>
    <dbReference type="NCBI Taxonomy" id="513052"/>
    <lineage>
        <taxon>Bacteria</taxon>
        <taxon>Pseudomonadati</taxon>
        <taxon>Pseudomonadota</taxon>
        <taxon>Betaproteobacteria</taxon>
        <taxon>Burkholderiales</taxon>
        <taxon>Burkholderiaceae</taxon>
        <taxon>Burkholderia</taxon>
        <taxon>Burkholderia cepacia complex</taxon>
    </lineage>
</organism>